<evidence type="ECO:0000313" key="5">
    <source>
        <dbReference type="Proteomes" id="UP000319257"/>
    </source>
</evidence>
<dbReference type="InterPro" id="IPR035979">
    <property type="entry name" value="RBD_domain_sf"/>
</dbReference>
<keyword evidence="1" id="KW-0694">RNA-binding</keyword>
<evidence type="ECO:0000256" key="1">
    <source>
        <dbReference type="PROSITE-ProRule" id="PRU00176"/>
    </source>
</evidence>
<dbReference type="AlphaFoldDB" id="A0A507AKX6"/>
<dbReference type="EMBL" id="SKBQ01000004">
    <property type="protein sequence ID" value="TPX11215.1"/>
    <property type="molecule type" value="Genomic_DNA"/>
</dbReference>
<evidence type="ECO:0000256" key="2">
    <source>
        <dbReference type="SAM" id="MobiDB-lite"/>
    </source>
</evidence>
<dbReference type="Pfam" id="PF00076">
    <property type="entry name" value="RRM_1"/>
    <property type="match status" value="1"/>
</dbReference>
<dbReference type="Proteomes" id="UP000319257">
    <property type="component" value="Unassembled WGS sequence"/>
</dbReference>
<feature type="region of interest" description="Disordered" evidence="2">
    <location>
        <begin position="1"/>
        <end position="21"/>
    </location>
</feature>
<dbReference type="InterPro" id="IPR012677">
    <property type="entry name" value="Nucleotide-bd_a/b_plait_sf"/>
</dbReference>
<dbReference type="GO" id="GO:0003723">
    <property type="term" value="F:RNA binding"/>
    <property type="evidence" value="ECO:0007669"/>
    <property type="project" value="UniProtKB-UniRule"/>
</dbReference>
<dbReference type="STRING" id="1093900.A0A507AKX6"/>
<sequence>MAPPAPPKGPPPAAGLPAKVPSIPPNQTLYVRNVPSSKIQKDDLRTALYMLFSTYGPVLDVVALKTQKMRGQAHIVYRDIQASTQAMRALDGFEFLGHELKISYAKGKSNVVAKLDGTFKMVNPSAAANVEVTELQQSIFNAPVPGSASQANLPVKPNAGPVDAATPESRGVKRGRDDEDEDEEDSDVAMEEDSDDE</sequence>
<dbReference type="Gene3D" id="3.30.70.330">
    <property type="match status" value="1"/>
</dbReference>
<proteinExistence type="predicted"/>
<organism evidence="4 5">
    <name type="scientific">Thyridium curvatum</name>
    <dbReference type="NCBI Taxonomy" id="1093900"/>
    <lineage>
        <taxon>Eukaryota</taxon>
        <taxon>Fungi</taxon>
        <taxon>Dikarya</taxon>
        <taxon>Ascomycota</taxon>
        <taxon>Pezizomycotina</taxon>
        <taxon>Sordariomycetes</taxon>
        <taxon>Sordariomycetidae</taxon>
        <taxon>Thyridiales</taxon>
        <taxon>Thyridiaceae</taxon>
        <taxon>Thyridium</taxon>
    </lineage>
</organism>
<keyword evidence="5" id="KW-1185">Reference proteome</keyword>
<dbReference type="CDD" id="cd12246">
    <property type="entry name" value="RRM1_U1A_like"/>
    <property type="match status" value="1"/>
</dbReference>
<feature type="compositionally biased region" description="Pro residues" evidence="2">
    <location>
        <begin position="1"/>
        <end position="14"/>
    </location>
</feature>
<feature type="domain" description="RRM" evidence="3">
    <location>
        <begin position="27"/>
        <end position="107"/>
    </location>
</feature>
<dbReference type="SMART" id="SM00360">
    <property type="entry name" value="RRM"/>
    <property type="match status" value="1"/>
</dbReference>
<dbReference type="RefSeq" id="XP_030992926.1">
    <property type="nucleotide sequence ID" value="XM_031132985.1"/>
</dbReference>
<name>A0A507AKX6_9PEZI</name>
<protein>
    <recommendedName>
        <fullName evidence="3">RRM domain-containing protein</fullName>
    </recommendedName>
</protein>
<dbReference type="GeneID" id="41968480"/>
<accession>A0A507AKX6</accession>
<comment type="caution">
    <text evidence="4">The sequence shown here is derived from an EMBL/GenBank/DDBJ whole genome shotgun (WGS) entry which is preliminary data.</text>
</comment>
<dbReference type="InterPro" id="IPR000504">
    <property type="entry name" value="RRM_dom"/>
</dbReference>
<dbReference type="PROSITE" id="PS50102">
    <property type="entry name" value="RRM"/>
    <property type="match status" value="1"/>
</dbReference>
<reference evidence="4 5" key="1">
    <citation type="submission" date="2019-06" db="EMBL/GenBank/DDBJ databases">
        <title>Draft genome sequence of the filamentous fungus Phialemoniopsis curvata isolated from diesel fuel.</title>
        <authorList>
            <person name="Varaljay V.A."/>
            <person name="Lyon W.J."/>
            <person name="Crouch A.L."/>
            <person name="Drake C.E."/>
            <person name="Hollomon J.M."/>
            <person name="Nadeau L.J."/>
            <person name="Nunn H.S."/>
            <person name="Stevenson B.S."/>
            <person name="Bojanowski C.L."/>
            <person name="Crookes-Goodson W.J."/>
        </authorList>
    </citation>
    <scope>NUCLEOTIDE SEQUENCE [LARGE SCALE GENOMIC DNA]</scope>
    <source>
        <strain evidence="4 5">D216</strain>
    </source>
</reference>
<evidence type="ECO:0000313" key="4">
    <source>
        <dbReference type="EMBL" id="TPX11215.1"/>
    </source>
</evidence>
<dbReference type="OrthoDB" id="277802at2759"/>
<feature type="compositionally biased region" description="Acidic residues" evidence="2">
    <location>
        <begin position="178"/>
        <end position="197"/>
    </location>
</feature>
<dbReference type="FunFam" id="3.30.70.330:FF:000572">
    <property type="entry name" value="U1 small nuclear ribonucleoprotein A"/>
    <property type="match status" value="1"/>
</dbReference>
<dbReference type="InParanoid" id="A0A507AKX6"/>
<evidence type="ECO:0000259" key="3">
    <source>
        <dbReference type="PROSITE" id="PS50102"/>
    </source>
</evidence>
<dbReference type="SUPFAM" id="SSF54928">
    <property type="entry name" value="RNA-binding domain, RBD"/>
    <property type="match status" value="1"/>
</dbReference>
<feature type="region of interest" description="Disordered" evidence="2">
    <location>
        <begin position="150"/>
        <end position="197"/>
    </location>
</feature>
<gene>
    <name evidence="4" type="ORF">E0L32_001033</name>
</gene>